<protein>
    <submittedName>
        <fullName evidence="1">Uncharacterized protein</fullName>
    </submittedName>
</protein>
<reference evidence="1" key="1">
    <citation type="submission" date="2023-06" db="EMBL/GenBank/DDBJ databases">
        <title>Genome-scale phylogeny and comparative genomics of the fungal order Sordariales.</title>
        <authorList>
            <consortium name="Lawrence Berkeley National Laboratory"/>
            <person name="Hensen N."/>
            <person name="Bonometti L."/>
            <person name="Westerberg I."/>
            <person name="Brannstrom I.O."/>
            <person name="Guillou S."/>
            <person name="Cros-Aarteil S."/>
            <person name="Calhoun S."/>
            <person name="Haridas S."/>
            <person name="Kuo A."/>
            <person name="Mondo S."/>
            <person name="Pangilinan J."/>
            <person name="Riley R."/>
            <person name="LaButti K."/>
            <person name="Andreopoulos B."/>
            <person name="Lipzen A."/>
            <person name="Chen C."/>
            <person name="Yanf M."/>
            <person name="Daum C."/>
            <person name="Ng V."/>
            <person name="Clum A."/>
            <person name="Steindorff A."/>
            <person name="Ohm R."/>
            <person name="Martin F."/>
            <person name="Silar P."/>
            <person name="Natvig D."/>
            <person name="Lalanne C."/>
            <person name="Gautier V."/>
            <person name="Ament-velasquez S.L."/>
            <person name="Kruys A."/>
            <person name="Hutchinson M.I."/>
            <person name="Powell A.J."/>
            <person name="Barry K."/>
            <person name="Miller A.N."/>
            <person name="Grigoriev I.V."/>
            <person name="Debuchy R."/>
            <person name="Gladieux P."/>
            <person name="Thoren M.H."/>
            <person name="Johannesson H."/>
        </authorList>
    </citation>
    <scope>NUCLEOTIDE SEQUENCE</scope>
    <source>
        <strain evidence="1">SMH3391-2</strain>
    </source>
</reference>
<dbReference type="Proteomes" id="UP001174934">
    <property type="component" value="Unassembled WGS sequence"/>
</dbReference>
<evidence type="ECO:0000313" key="2">
    <source>
        <dbReference type="Proteomes" id="UP001174934"/>
    </source>
</evidence>
<keyword evidence="2" id="KW-1185">Reference proteome</keyword>
<dbReference type="AlphaFoldDB" id="A0AA39X8H0"/>
<organism evidence="1 2">
    <name type="scientific">Bombardia bombarda</name>
    <dbReference type="NCBI Taxonomy" id="252184"/>
    <lineage>
        <taxon>Eukaryota</taxon>
        <taxon>Fungi</taxon>
        <taxon>Dikarya</taxon>
        <taxon>Ascomycota</taxon>
        <taxon>Pezizomycotina</taxon>
        <taxon>Sordariomycetes</taxon>
        <taxon>Sordariomycetidae</taxon>
        <taxon>Sordariales</taxon>
        <taxon>Lasiosphaeriaceae</taxon>
        <taxon>Bombardia</taxon>
    </lineage>
</organism>
<sequence>MAIPGNTKHWIDYVTSHGRHDTADGVAPRTRNWADAVRDKVGGPECPSENLYLTNTHGTCIYYAELTRAQLYPQIALVGRSIIVRSSFSSSAQGATLGPFIRIKSQRYQLTAAWTDLPLQRWPYVLPVPPQTRVPDIVSFSPTGRSMSGHLDYTLLPLGERQHIDNDYPSPNLINIENNPNQPETPGSWFPKQFFCTAPSSRADMPVYIVSRDGTGWKEATLNPVVKPASPQNITYEPNHQMDQLASESNGAIRTLFLHQKIAGPDPLLGVFDRGAPVIDRGGNLYGMIISSSMFGSRYAHMVTIDAILNDIKLKHQTQDVKVMYDWND</sequence>
<dbReference type="EMBL" id="JAULSR010000002">
    <property type="protein sequence ID" value="KAK0629259.1"/>
    <property type="molecule type" value="Genomic_DNA"/>
</dbReference>
<name>A0AA39X8H0_9PEZI</name>
<gene>
    <name evidence="1" type="ORF">B0T17DRAFT_505841</name>
</gene>
<evidence type="ECO:0000313" key="1">
    <source>
        <dbReference type="EMBL" id="KAK0629259.1"/>
    </source>
</evidence>
<comment type="caution">
    <text evidence="1">The sequence shown here is derived from an EMBL/GenBank/DDBJ whole genome shotgun (WGS) entry which is preliminary data.</text>
</comment>
<proteinExistence type="predicted"/>
<accession>A0AA39X8H0</accession>